<organism evidence="1 2">
    <name type="scientific">Camellia lanceoleosa</name>
    <dbReference type="NCBI Taxonomy" id="1840588"/>
    <lineage>
        <taxon>Eukaryota</taxon>
        <taxon>Viridiplantae</taxon>
        <taxon>Streptophyta</taxon>
        <taxon>Embryophyta</taxon>
        <taxon>Tracheophyta</taxon>
        <taxon>Spermatophyta</taxon>
        <taxon>Magnoliopsida</taxon>
        <taxon>eudicotyledons</taxon>
        <taxon>Gunneridae</taxon>
        <taxon>Pentapetalae</taxon>
        <taxon>asterids</taxon>
        <taxon>Ericales</taxon>
        <taxon>Theaceae</taxon>
        <taxon>Camellia</taxon>
    </lineage>
</organism>
<name>A0ACC0GYU9_9ERIC</name>
<protein>
    <submittedName>
        <fullName evidence="1">Uncharacterized protein</fullName>
    </submittedName>
</protein>
<sequence length="177" mass="20498">MHDSCIFKEIIENQRAPFPHPQEDAGYPNKKGYLAPFKGSWYYQALFQEHGRPDNPREMFNEAHASLRSVVERTFEVWKSRWKFLHNMLGYDFTTMQVPLIGASMALHNFIHRHKLAALGNDRHYFVSSAPDDMPDVHVGGENLDDGLIVGDTDVDMARVRVRIRDHLFYVRSLGLL</sequence>
<proteinExistence type="predicted"/>
<dbReference type="EMBL" id="CM045766">
    <property type="protein sequence ID" value="KAI8005505.1"/>
    <property type="molecule type" value="Genomic_DNA"/>
</dbReference>
<comment type="caution">
    <text evidence="1">The sequence shown here is derived from an EMBL/GenBank/DDBJ whole genome shotgun (WGS) entry which is preliminary data.</text>
</comment>
<gene>
    <name evidence="1" type="ORF">LOK49_LG08G01477</name>
</gene>
<keyword evidence="2" id="KW-1185">Reference proteome</keyword>
<reference evidence="1 2" key="1">
    <citation type="journal article" date="2022" name="Plant J.">
        <title>Chromosome-level genome of Camellia lanceoleosa provides a valuable resource for understanding genome evolution and self-incompatibility.</title>
        <authorList>
            <person name="Gong W."/>
            <person name="Xiao S."/>
            <person name="Wang L."/>
            <person name="Liao Z."/>
            <person name="Chang Y."/>
            <person name="Mo W."/>
            <person name="Hu G."/>
            <person name="Li W."/>
            <person name="Zhao G."/>
            <person name="Zhu H."/>
            <person name="Hu X."/>
            <person name="Ji K."/>
            <person name="Xiang X."/>
            <person name="Song Q."/>
            <person name="Yuan D."/>
            <person name="Jin S."/>
            <person name="Zhang L."/>
        </authorList>
    </citation>
    <scope>NUCLEOTIDE SEQUENCE [LARGE SCALE GENOMIC DNA]</scope>
    <source>
        <strain evidence="1">SQ_2022a</strain>
    </source>
</reference>
<evidence type="ECO:0000313" key="2">
    <source>
        <dbReference type="Proteomes" id="UP001060215"/>
    </source>
</evidence>
<evidence type="ECO:0000313" key="1">
    <source>
        <dbReference type="EMBL" id="KAI8005505.1"/>
    </source>
</evidence>
<accession>A0ACC0GYU9</accession>
<dbReference type="Proteomes" id="UP001060215">
    <property type="component" value="Chromosome 9"/>
</dbReference>